<sequence length="609" mass="65402">MELAPVLASGVATSVTRALQLAESPGHEIDLMCDYLSRRRSLLILDTCEHVIEAVAVLATRLLSRCPDLRILATTRQPMRAPGERIVQLSGLDEAAGAELFTSRAWAANPAAELDTDGVRAIVTKLEGVPLALELAAARIASLSLQQLITSLGQPLDALAGDALAGDPRHRTMRVVIGWSYDLLDPPDREAFAALSVFAGSFDREAANAVVEDDASDAVDHLLGRSLLTRDIDLVGQARYRFLDPVRHFAREAATPTMRESARRRHLEYHARLAARINGRIQTAEATAWAAVARACAEDLRRTATTAISEHSASAGHLVAYMYWPWFLDGQLSELRSWASAVLGAETDPHIRARLLRILASTALAQGDAAIAVDYARRQLDAATALQDLELVALAQNLLGMAAWARGDYPAASEHHLAAIGNARDCGRPWALALVTALAGRTAHASGDREAGEGLLRDAEALAEEIGEPMVLGSALDYRAHAEFALGRTMDAAALAARSLAAYQSIGYQEGLASAGTLAAQLAVLAGNHERAETLLDQALDVSRRLRHLGGTASVLEAMAVLDHDRGDHQRAGLHLDEARALRRQTGTVPSPTLRDQLSRVERSLALER</sequence>
<dbReference type="PANTHER" id="PTHR47691:SF3">
    <property type="entry name" value="HTH-TYPE TRANSCRIPTIONAL REGULATOR RV0890C-RELATED"/>
    <property type="match status" value="1"/>
</dbReference>
<dbReference type="InterPro" id="IPR027417">
    <property type="entry name" value="P-loop_NTPase"/>
</dbReference>
<reference evidence="2 3" key="1">
    <citation type="journal article" date="2015" name="Stand. Genomic Sci.">
        <title>Genomic Encyclopedia of Bacterial and Archaeal Type Strains, Phase III: the genomes of soil and plant-associated and newly described type strains.</title>
        <authorList>
            <person name="Whitman W.B."/>
            <person name="Woyke T."/>
            <person name="Klenk H.P."/>
            <person name="Zhou Y."/>
            <person name="Lilburn T.G."/>
            <person name="Beck B.J."/>
            <person name="De Vos P."/>
            <person name="Vandamme P."/>
            <person name="Eisen J.A."/>
            <person name="Garrity G."/>
            <person name="Hugenholtz P."/>
            <person name="Kyrpides N.C."/>
        </authorList>
    </citation>
    <scope>NUCLEOTIDE SEQUENCE [LARGE SCALE GENOMIC DNA]</scope>
    <source>
        <strain evidence="2 3">VKM Ac-2572</strain>
    </source>
</reference>
<feature type="domain" description="Winged helix-turn-helix" evidence="1">
    <location>
        <begin position="184"/>
        <end position="253"/>
    </location>
</feature>
<dbReference type="InterPro" id="IPR011990">
    <property type="entry name" value="TPR-like_helical_dom_sf"/>
</dbReference>
<keyword evidence="3" id="KW-1185">Reference proteome</keyword>
<gene>
    <name evidence="2" type="ORF">EV652_13011</name>
</gene>
<proteinExistence type="predicted"/>
<dbReference type="InterPro" id="IPR058852">
    <property type="entry name" value="HTH_77"/>
</dbReference>
<dbReference type="Pfam" id="PF25872">
    <property type="entry name" value="HTH_77"/>
    <property type="match status" value="1"/>
</dbReference>
<dbReference type="OrthoDB" id="3755432at2"/>
<dbReference type="Proteomes" id="UP000294508">
    <property type="component" value="Unassembled WGS sequence"/>
</dbReference>
<evidence type="ECO:0000259" key="1">
    <source>
        <dbReference type="Pfam" id="PF25872"/>
    </source>
</evidence>
<dbReference type="PANTHER" id="PTHR47691">
    <property type="entry name" value="REGULATOR-RELATED"/>
    <property type="match status" value="1"/>
</dbReference>
<evidence type="ECO:0000313" key="2">
    <source>
        <dbReference type="EMBL" id="TCO12235.1"/>
    </source>
</evidence>
<evidence type="ECO:0000313" key="3">
    <source>
        <dbReference type="Proteomes" id="UP000294508"/>
    </source>
</evidence>
<accession>A0A4R2GQR5</accession>
<organism evidence="2 3">
    <name type="scientific">Kribbella steppae</name>
    <dbReference type="NCBI Taxonomy" id="2512223"/>
    <lineage>
        <taxon>Bacteria</taxon>
        <taxon>Bacillati</taxon>
        <taxon>Actinomycetota</taxon>
        <taxon>Actinomycetes</taxon>
        <taxon>Propionibacteriales</taxon>
        <taxon>Kribbellaceae</taxon>
        <taxon>Kribbella</taxon>
    </lineage>
</organism>
<dbReference type="Gene3D" id="1.25.40.10">
    <property type="entry name" value="Tetratricopeptide repeat domain"/>
    <property type="match status" value="1"/>
</dbReference>
<dbReference type="SUPFAM" id="SSF52540">
    <property type="entry name" value="P-loop containing nucleoside triphosphate hydrolases"/>
    <property type="match status" value="1"/>
</dbReference>
<dbReference type="RefSeq" id="WP_158441582.1">
    <property type="nucleotide sequence ID" value="NZ_SLWN01000030.1"/>
</dbReference>
<dbReference type="EMBL" id="SLWN01000030">
    <property type="protein sequence ID" value="TCO12235.1"/>
    <property type="molecule type" value="Genomic_DNA"/>
</dbReference>
<name>A0A4R2GQR5_9ACTN</name>
<protein>
    <submittedName>
        <fullName evidence="2">Putative ATPase</fullName>
    </submittedName>
</protein>
<dbReference type="AlphaFoldDB" id="A0A4R2GQR5"/>
<dbReference type="SUPFAM" id="SSF48452">
    <property type="entry name" value="TPR-like"/>
    <property type="match status" value="1"/>
</dbReference>
<comment type="caution">
    <text evidence="2">The sequence shown here is derived from an EMBL/GenBank/DDBJ whole genome shotgun (WGS) entry which is preliminary data.</text>
</comment>